<reference evidence="10" key="3">
    <citation type="submission" date="2025-09" db="UniProtKB">
        <authorList>
            <consortium name="Ensembl"/>
        </authorList>
    </citation>
    <scope>IDENTIFICATION</scope>
</reference>
<dbReference type="InterPro" id="IPR022078">
    <property type="entry name" value="CD99L2"/>
</dbReference>
<evidence type="ECO:0000313" key="11">
    <source>
        <dbReference type="Proteomes" id="UP000007303"/>
    </source>
</evidence>
<feature type="region of interest" description="Disordered" evidence="7">
    <location>
        <begin position="24"/>
        <end position="160"/>
    </location>
</feature>
<evidence type="ECO:0000256" key="7">
    <source>
        <dbReference type="SAM" id="MobiDB-lite"/>
    </source>
</evidence>
<name>H3DAH6_TETNG</name>
<feature type="signal peptide" evidence="9">
    <location>
        <begin position="1"/>
        <end position="19"/>
    </location>
</feature>
<feature type="compositionally biased region" description="Polar residues" evidence="7">
    <location>
        <begin position="136"/>
        <end position="145"/>
    </location>
</feature>
<evidence type="ECO:0000256" key="8">
    <source>
        <dbReference type="SAM" id="Phobius"/>
    </source>
</evidence>
<keyword evidence="5 8" id="KW-1133">Transmembrane helix</keyword>
<organism evidence="10 11">
    <name type="scientific">Tetraodon nigroviridis</name>
    <name type="common">Spotted green pufferfish</name>
    <name type="synonym">Chelonodon nigroviridis</name>
    <dbReference type="NCBI Taxonomy" id="99883"/>
    <lineage>
        <taxon>Eukaryota</taxon>
        <taxon>Metazoa</taxon>
        <taxon>Chordata</taxon>
        <taxon>Craniata</taxon>
        <taxon>Vertebrata</taxon>
        <taxon>Euteleostomi</taxon>
        <taxon>Actinopterygii</taxon>
        <taxon>Neopterygii</taxon>
        <taxon>Teleostei</taxon>
        <taxon>Neoteleostei</taxon>
        <taxon>Acanthomorphata</taxon>
        <taxon>Eupercaria</taxon>
        <taxon>Tetraodontiformes</taxon>
        <taxon>Tetradontoidea</taxon>
        <taxon>Tetraodontidae</taxon>
        <taxon>Tetraodon</taxon>
    </lineage>
</organism>
<feature type="chain" id="PRO_5003582106" evidence="9">
    <location>
        <begin position="20"/>
        <end position="219"/>
    </location>
</feature>
<dbReference type="Ensembl" id="ENSTNIT00000017737.1">
    <property type="protein sequence ID" value="ENSTNIP00000017517.1"/>
    <property type="gene ID" value="ENSTNIG00000014494.1"/>
</dbReference>
<evidence type="ECO:0000256" key="3">
    <source>
        <dbReference type="ARBA" id="ARBA00022692"/>
    </source>
</evidence>
<dbReference type="GeneTree" id="ENSGT00940000154344"/>
<keyword evidence="11" id="KW-1185">Reference proteome</keyword>
<reference evidence="11" key="1">
    <citation type="journal article" date="2004" name="Nature">
        <title>Genome duplication in the teleost fish Tetraodon nigroviridis reveals the early vertebrate proto-karyotype.</title>
        <authorList>
            <person name="Jaillon O."/>
            <person name="Aury J.-M."/>
            <person name="Brunet F."/>
            <person name="Petit J.-L."/>
            <person name="Stange-Thomann N."/>
            <person name="Mauceli E."/>
            <person name="Bouneau L."/>
            <person name="Fischer C."/>
            <person name="Ozouf-Costaz C."/>
            <person name="Bernot A."/>
            <person name="Nicaud S."/>
            <person name="Jaffe D."/>
            <person name="Fisher S."/>
            <person name="Lutfalla G."/>
            <person name="Dossat C."/>
            <person name="Segurens B."/>
            <person name="Dasilva C."/>
            <person name="Salanoubat M."/>
            <person name="Levy M."/>
            <person name="Boudet N."/>
            <person name="Castellano S."/>
            <person name="Anthouard V."/>
            <person name="Jubin C."/>
            <person name="Castelli V."/>
            <person name="Katinka M."/>
            <person name="Vacherie B."/>
            <person name="Biemont C."/>
            <person name="Skalli Z."/>
            <person name="Cattolico L."/>
            <person name="Poulain J."/>
            <person name="De Berardinis V."/>
            <person name="Cruaud C."/>
            <person name="Duprat S."/>
            <person name="Brottier P."/>
            <person name="Coutanceau J.-P."/>
            <person name="Gouzy J."/>
            <person name="Parra G."/>
            <person name="Lardier G."/>
            <person name="Chapple C."/>
            <person name="McKernan K.J."/>
            <person name="McEwan P."/>
            <person name="Bosak S."/>
            <person name="Kellis M."/>
            <person name="Volff J.-N."/>
            <person name="Guigo R."/>
            <person name="Zody M.C."/>
            <person name="Mesirov J."/>
            <person name="Lindblad-Toh K."/>
            <person name="Birren B."/>
            <person name="Nusbaum C."/>
            <person name="Kahn D."/>
            <person name="Robinson-Rechavi M."/>
            <person name="Laudet V."/>
            <person name="Schachter V."/>
            <person name="Quetier F."/>
            <person name="Saurin W."/>
            <person name="Scarpelli C."/>
            <person name="Wincker P."/>
            <person name="Lander E.S."/>
            <person name="Weissenbach J."/>
            <person name="Roest Crollius H."/>
        </authorList>
    </citation>
    <scope>NUCLEOTIDE SEQUENCE [LARGE SCALE GENOMIC DNA]</scope>
</reference>
<dbReference type="Proteomes" id="UP000007303">
    <property type="component" value="Unassembled WGS sequence"/>
</dbReference>
<feature type="region of interest" description="Disordered" evidence="7">
    <location>
        <begin position="193"/>
        <end position="219"/>
    </location>
</feature>
<evidence type="ECO:0000256" key="1">
    <source>
        <dbReference type="ARBA" id="ARBA00004479"/>
    </source>
</evidence>
<protein>
    <submittedName>
        <fullName evidence="10">CD99 molecule</fullName>
    </submittedName>
</protein>
<dbReference type="PANTHER" id="PTHR15076:SF15">
    <property type="entry name" value="CD99 ANTIGEN"/>
    <property type="match status" value="1"/>
</dbReference>
<dbReference type="AlphaFoldDB" id="H3DAH6"/>
<dbReference type="InParanoid" id="H3DAH6"/>
<feature type="transmembrane region" description="Helical" evidence="8">
    <location>
        <begin position="161"/>
        <end position="182"/>
    </location>
</feature>
<evidence type="ECO:0000256" key="9">
    <source>
        <dbReference type="SAM" id="SignalP"/>
    </source>
</evidence>
<keyword evidence="4 9" id="KW-0732">Signal</keyword>
<dbReference type="STRING" id="99883.ENSTNIP00000017517"/>
<keyword evidence="6 8" id="KW-0472">Membrane</keyword>
<evidence type="ECO:0000256" key="2">
    <source>
        <dbReference type="ARBA" id="ARBA00008763"/>
    </source>
</evidence>
<evidence type="ECO:0000256" key="4">
    <source>
        <dbReference type="ARBA" id="ARBA00022729"/>
    </source>
</evidence>
<dbReference type="GO" id="GO:0072683">
    <property type="term" value="P:T cell extravasation"/>
    <property type="evidence" value="ECO:0007669"/>
    <property type="project" value="TreeGrafter"/>
</dbReference>
<dbReference type="GO" id="GO:2000391">
    <property type="term" value="P:positive regulation of neutrophil extravasation"/>
    <property type="evidence" value="ECO:0007669"/>
    <property type="project" value="TreeGrafter"/>
</dbReference>
<evidence type="ECO:0000313" key="10">
    <source>
        <dbReference type="Ensembl" id="ENSTNIP00000017517.1"/>
    </source>
</evidence>
<keyword evidence="3 8" id="KW-0812">Transmembrane</keyword>
<sequence>MKFPLEVLSLFLLVSGTLTQDLSLSDALGDDDDVAPTPGKPKVPIKPKVDDFGLSLEDALGPDPVPKPEKPAAPPPNPGGGDGLDLSDALGPDEQPKKPAEDKPKAGGGGGTFDDSDLFNVGQGDYKPEGGMTPGRSGSTGQDTRGTGGADQPQEAGSGPLAGIISAVGVALVGAASSYFAYQKKKLCFKIQGGEDPERGKEQQGQSDPQVYSNLLKTS</sequence>
<evidence type="ECO:0000256" key="6">
    <source>
        <dbReference type="ARBA" id="ARBA00023136"/>
    </source>
</evidence>
<dbReference type="HOGENOM" id="CLU_092825_1_1_1"/>
<evidence type="ECO:0000256" key="5">
    <source>
        <dbReference type="ARBA" id="ARBA00022989"/>
    </source>
</evidence>
<comment type="subcellular location">
    <subcellularLocation>
        <location evidence="1">Membrane</location>
        <topology evidence="1">Single-pass type I membrane protein</topology>
    </subcellularLocation>
</comment>
<reference evidence="10" key="2">
    <citation type="submission" date="2025-08" db="UniProtKB">
        <authorList>
            <consortium name="Ensembl"/>
        </authorList>
    </citation>
    <scope>IDENTIFICATION</scope>
</reference>
<comment type="similarity">
    <text evidence="2">Belongs to the CD99 family.</text>
</comment>
<dbReference type="Pfam" id="PF12301">
    <property type="entry name" value="CD99L2"/>
    <property type="match status" value="1"/>
</dbReference>
<dbReference type="GO" id="GO:0034109">
    <property type="term" value="P:homotypic cell-cell adhesion"/>
    <property type="evidence" value="ECO:0007669"/>
    <property type="project" value="TreeGrafter"/>
</dbReference>
<dbReference type="OMA" id="DNQIFSN"/>
<feature type="compositionally biased region" description="Basic and acidic residues" evidence="7">
    <location>
        <begin position="94"/>
        <end position="105"/>
    </location>
</feature>
<feature type="compositionally biased region" description="Polar residues" evidence="7">
    <location>
        <begin position="203"/>
        <end position="219"/>
    </location>
</feature>
<feature type="compositionally biased region" description="Low complexity" evidence="7">
    <location>
        <begin position="84"/>
        <end position="93"/>
    </location>
</feature>
<proteinExistence type="inferred from homology"/>
<accession>H3DAH6</accession>
<dbReference type="GO" id="GO:0005886">
    <property type="term" value="C:plasma membrane"/>
    <property type="evidence" value="ECO:0007669"/>
    <property type="project" value="TreeGrafter"/>
</dbReference>
<dbReference type="PANTHER" id="PTHR15076">
    <property type="entry name" value="CD99/MIC2 PROTEIN RELATED"/>
    <property type="match status" value="1"/>
</dbReference>